<dbReference type="Pfam" id="PF23085">
    <property type="entry name" value="RRM_PARP14_3"/>
    <property type="match status" value="1"/>
</dbReference>
<dbReference type="InterPro" id="IPR012677">
    <property type="entry name" value="Nucleotide-bd_a/b_plait_sf"/>
</dbReference>
<reference evidence="3" key="1">
    <citation type="journal article" date="2017" name="Nat. Commun.">
        <title>The North American bullfrog draft genome provides insight into hormonal regulation of long noncoding RNA.</title>
        <authorList>
            <person name="Hammond S.A."/>
            <person name="Warren R.L."/>
            <person name="Vandervalk B.P."/>
            <person name="Kucuk E."/>
            <person name="Khan H."/>
            <person name="Gibb E.A."/>
            <person name="Pandoh P."/>
            <person name="Kirk H."/>
            <person name="Zhao Y."/>
            <person name="Jones M."/>
            <person name="Mungall A.J."/>
            <person name="Coope R."/>
            <person name="Pleasance S."/>
            <person name="Moore R.A."/>
            <person name="Holt R.A."/>
            <person name="Round J.M."/>
            <person name="Ohora S."/>
            <person name="Walle B.V."/>
            <person name="Veldhoen N."/>
            <person name="Helbing C.C."/>
            <person name="Birol I."/>
        </authorList>
    </citation>
    <scope>NUCLEOTIDE SEQUENCE [LARGE SCALE GENOMIC DNA]</scope>
</reference>
<dbReference type="InterPro" id="IPR057050">
    <property type="entry name" value="RRM_PARP14_2"/>
</dbReference>
<evidence type="ECO:0000313" key="2">
    <source>
        <dbReference type="EMBL" id="PIO23701.1"/>
    </source>
</evidence>
<accession>A0A2G9R8U3</accession>
<evidence type="ECO:0000259" key="1">
    <source>
        <dbReference type="Pfam" id="PF23245"/>
    </source>
</evidence>
<keyword evidence="3" id="KW-1185">Reference proteome</keyword>
<dbReference type="AlphaFoldDB" id="A0A2G9R8U3"/>
<protein>
    <recommendedName>
        <fullName evidence="1">PARP14 second RRM domain-containing protein</fullName>
    </recommendedName>
</protein>
<dbReference type="Gene3D" id="3.30.70.330">
    <property type="match status" value="1"/>
</dbReference>
<name>A0A2G9R8U3_AQUCT</name>
<dbReference type="GO" id="GO:0003676">
    <property type="term" value="F:nucleic acid binding"/>
    <property type="evidence" value="ECO:0007669"/>
    <property type="project" value="InterPro"/>
</dbReference>
<dbReference type="EMBL" id="KV954713">
    <property type="protein sequence ID" value="PIO23701.1"/>
    <property type="molecule type" value="Genomic_DNA"/>
</dbReference>
<dbReference type="OrthoDB" id="6133115at2759"/>
<feature type="domain" description="PARP14 second RRM" evidence="1">
    <location>
        <begin position="1"/>
        <end position="63"/>
    </location>
</feature>
<dbReference type="InterPro" id="IPR035979">
    <property type="entry name" value="RBD_domain_sf"/>
</dbReference>
<feature type="non-terminal residue" evidence="2">
    <location>
        <position position="116"/>
    </location>
</feature>
<evidence type="ECO:0000313" key="3">
    <source>
        <dbReference type="Proteomes" id="UP000228934"/>
    </source>
</evidence>
<dbReference type="SUPFAM" id="SSF54928">
    <property type="entry name" value="RNA-binding domain, RBD"/>
    <property type="match status" value="1"/>
</dbReference>
<sequence>MLNLLVENTSEKVEDTDFYVEIIPEIQSAVVTFTCDIDIPRFIRTFSSNLRVVHNRLTVRPLEESRSVRVENVPENISEMNLKAFFENPKQGGGRVRDIVMLPEERAALITFQETA</sequence>
<dbReference type="Proteomes" id="UP000228934">
    <property type="component" value="Unassembled WGS sequence"/>
</dbReference>
<organism evidence="2 3">
    <name type="scientific">Aquarana catesbeiana</name>
    <name type="common">American bullfrog</name>
    <name type="synonym">Rana catesbeiana</name>
    <dbReference type="NCBI Taxonomy" id="8400"/>
    <lineage>
        <taxon>Eukaryota</taxon>
        <taxon>Metazoa</taxon>
        <taxon>Chordata</taxon>
        <taxon>Craniata</taxon>
        <taxon>Vertebrata</taxon>
        <taxon>Euteleostomi</taxon>
        <taxon>Amphibia</taxon>
        <taxon>Batrachia</taxon>
        <taxon>Anura</taxon>
        <taxon>Neobatrachia</taxon>
        <taxon>Ranoidea</taxon>
        <taxon>Ranidae</taxon>
        <taxon>Aquarana</taxon>
    </lineage>
</organism>
<gene>
    <name evidence="2" type="ORF">AB205_0211230</name>
</gene>
<proteinExistence type="predicted"/>
<dbReference type="Pfam" id="PF23245">
    <property type="entry name" value="RRM_PARP14_2"/>
    <property type="match status" value="1"/>
</dbReference>